<dbReference type="RefSeq" id="WP_344421296.1">
    <property type="nucleotide sequence ID" value="NZ_BAAAQK010000018.1"/>
</dbReference>
<evidence type="ECO:0000259" key="2">
    <source>
        <dbReference type="Pfam" id="PF01979"/>
    </source>
</evidence>
<dbReference type="InterPro" id="IPR050287">
    <property type="entry name" value="MTA/SAH_deaminase"/>
</dbReference>
<comment type="caution">
    <text evidence="3">The sequence shown here is derived from an EMBL/GenBank/DDBJ whole genome shotgun (WGS) entry which is preliminary data.</text>
</comment>
<dbReference type="EMBL" id="BAAAQK010000018">
    <property type="protein sequence ID" value="GAA1862425.1"/>
    <property type="molecule type" value="Genomic_DNA"/>
</dbReference>
<evidence type="ECO:0000313" key="4">
    <source>
        <dbReference type="Proteomes" id="UP001500449"/>
    </source>
</evidence>
<dbReference type="InterPro" id="IPR032466">
    <property type="entry name" value="Metal_Hydrolase"/>
</dbReference>
<dbReference type="Gene3D" id="2.30.40.10">
    <property type="entry name" value="Urease, subunit C, domain 1"/>
    <property type="match status" value="1"/>
</dbReference>
<feature type="domain" description="Amidohydrolase-related" evidence="2">
    <location>
        <begin position="56"/>
        <end position="430"/>
    </location>
</feature>
<name>A0ABN2NC18_9PSEU</name>
<keyword evidence="4" id="KW-1185">Reference proteome</keyword>
<dbReference type="PANTHER" id="PTHR43794:SF11">
    <property type="entry name" value="AMIDOHYDROLASE-RELATED DOMAIN-CONTAINING PROTEIN"/>
    <property type="match status" value="1"/>
</dbReference>
<reference evidence="3 4" key="1">
    <citation type="journal article" date="2019" name="Int. J. Syst. Evol. Microbiol.">
        <title>The Global Catalogue of Microorganisms (GCM) 10K type strain sequencing project: providing services to taxonomists for standard genome sequencing and annotation.</title>
        <authorList>
            <consortium name="The Broad Institute Genomics Platform"/>
            <consortium name="The Broad Institute Genome Sequencing Center for Infectious Disease"/>
            <person name="Wu L."/>
            <person name="Ma J."/>
        </authorList>
    </citation>
    <scope>NUCLEOTIDE SEQUENCE [LARGE SCALE GENOMIC DNA]</scope>
    <source>
        <strain evidence="3 4">JCM 16009</strain>
    </source>
</reference>
<dbReference type="PANTHER" id="PTHR43794">
    <property type="entry name" value="AMINOHYDROLASE SSNA-RELATED"/>
    <property type="match status" value="1"/>
</dbReference>
<evidence type="ECO:0000313" key="3">
    <source>
        <dbReference type="EMBL" id="GAA1862425.1"/>
    </source>
</evidence>
<dbReference type="SUPFAM" id="SSF51338">
    <property type="entry name" value="Composite domain of metallo-dependent hydrolases"/>
    <property type="match status" value="1"/>
</dbReference>
<dbReference type="Pfam" id="PF01979">
    <property type="entry name" value="Amidohydro_1"/>
    <property type="match status" value="1"/>
</dbReference>
<dbReference type="SUPFAM" id="SSF51556">
    <property type="entry name" value="Metallo-dependent hydrolases"/>
    <property type="match status" value="1"/>
</dbReference>
<gene>
    <name evidence="3" type="ORF">GCM10009836_48390</name>
</gene>
<dbReference type="Gene3D" id="3.20.20.140">
    <property type="entry name" value="Metal-dependent hydrolases"/>
    <property type="match status" value="1"/>
</dbReference>
<accession>A0ABN2NC18</accession>
<dbReference type="NCBIfam" id="NF006056">
    <property type="entry name" value="PRK08204.1"/>
    <property type="match status" value="1"/>
</dbReference>
<dbReference type="Proteomes" id="UP001500449">
    <property type="component" value="Unassembled WGS sequence"/>
</dbReference>
<sequence>MTKLLITGADVITMDPAAGELRDADILVEDGRIVSVGPGLADTGIDAEVVDARGMIAMPGMVDTHRHLWQTPLRGVGADWLVPDYIRGIRLQFSELYRPEDMYAGNYLGALDALNCGVTTVVDYCHNIVTGDHAHGAVTGLRDAGIRALYGHALTPVTTNGWDETPSDGMPTGELGHYKERLALATEIRDQYFSSPDQLLTFGICPQELPIAPMDEIAKEVHDSRALGARIVVHANQHCVRQMYADVAHFGKADILGEDMLFVHCSFMSQYEWQLLHDAGASVSICTQTEMQMGMGFPQIAEATRFTHGPSIANDCVIGIGGDMIDIARTTLQVSRWKSDEPGYQRWLAPQTMSWTARDAMSWLTVNGAHAAGLGDRVGSLTPGKQADIVLVDMRGISQAGWYRKDPIGAVIGQSNSGNVDTVVVAGEVVKRGGRLVHVDVDAALATMARTHDHLYEQAEANGGVLPQPPVEIPMYKDRA</sequence>
<proteinExistence type="predicted"/>
<evidence type="ECO:0000256" key="1">
    <source>
        <dbReference type="ARBA" id="ARBA00022801"/>
    </source>
</evidence>
<organism evidence="3 4">
    <name type="scientific">Pseudonocardia ailaonensis</name>
    <dbReference type="NCBI Taxonomy" id="367279"/>
    <lineage>
        <taxon>Bacteria</taxon>
        <taxon>Bacillati</taxon>
        <taxon>Actinomycetota</taxon>
        <taxon>Actinomycetes</taxon>
        <taxon>Pseudonocardiales</taxon>
        <taxon>Pseudonocardiaceae</taxon>
        <taxon>Pseudonocardia</taxon>
    </lineage>
</organism>
<keyword evidence="1" id="KW-0378">Hydrolase</keyword>
<dbReference type="InterPro" id="IPR006680">
    <property type="entry name" value="Amidohydro-rel"/>
</dbReference>
<dbReference type="InterPro" id="IPR011059">
    <property type="entry name" value="Metal-dep_hydrolase_composite"/>
</dbReference>
<protein>
    <submittedName>
        <fullName evidence="3">Amidohydrolase family protein</fullName>
    </submittedName>
</protein>